<evidence type="ECO:0000313" key="1">
    <source>
        <dbReference type="EMBL" id="HFK95777.1"/>
    </source>
</evidence>
<protein>
    <submittedName>
        <fullName evidence="1">AlpA family phage regulatory protein</fullName>
    </submittedName>
</protein>
<sequence length="80" mass="8994">MDSVNTKNHGFVDEEALDQILSPAEVCSLLRIGRSTLWRYERDGLLPKRVHLSRRKTGFLASEVREVLERLANGRASASA</sequence>
<dbReference type="InterPro" id="IPR010260">
    <property type="entry name" value="AlpA"/>
</dbReference>
<proteinExistence type="predicted"/>
<dbReference type="EMBL" id="DSTK01000004">
    <property type="protein sequence ID" value="HFK95777.1"/>
    <property type="molecule type" value="Genomic_DNA"/>
</dbReference>
<organism evidence="1">
    <name type="scientific">Desulfacinum infernum</name>
    <dbReference type="NCBI Taxonomy" id="35837"/>
    <lineage>
        <taxon>Bacteria</taxon>
        <taxon>Pseudomonadati</taxon>
        <taxon>Thermodesulfobacteriota</taxon>
        <taxon>Syntrophobacteria</taxon>
        <taxon>Syntrophobacterales</taxon>
        <taxon>Syntrophobacteraceae</taxon>
        <taxon>Desulfacinum</taxon>
    </lineage>
</organism>
<name>A0A831ZVM9_9BACT</name>
<reference evidence="1" key="1">
    <citation type="journal article" date="2020" name="mSystems">
        <title>Genome- and Community-Level Interaction Insights into Carbon Utilization and Element Cycling Functions of Hydrothermarchaeota in Hydrothermal Sediment.</title>
        <authorList>
            <person name="Zhou Z."/>
            <person name="Liu Y."/>
            <person name="Xu W."/>
            <person name="Pan J."/>
            <person name="Luo Z.H."/>
            <person name="Li M."/>
        </authorList>
    </citation>
    <scope>NUCLEOTIDE SEQUENCE [LARGE SCALE GENOMIC DNA]</scope>
    <source>
        <strain evidence="1">SpSt-456</strain>
    </source>
</reference>
<gene>
    <name evidence="1" type="ORF">ENS06_00455</name>
</gene>
<comment type="caution">
    <text evidence="1">The sequence shown here is derived from an EMBL/GenBank/DDBJ whole genome shotgun (WGS) entry which is preliminary data.</text>
</comment>
<dbReference type="AlphaFoldDB" id="A0A831ZVM9"/>
<dbReference type="InterPro" id="IPR009061">
    <property type="entry name" value="DNA-bd_dom_put_sf"/>
</dbReference>
<dbReference type="SUPFAM" id="SSF46955">
    <property type="entry name" value="Putative DNA-binding domain"/>
    <property type="match status" value="1"/>
</dbReference>
<dbReference type="Pfam" id="PF05930">
    <property type="entry name" value="Phage_AlpA"/>
    <property type="match status" value="1"/>
</dbReference>
<accession>A0A831ZVM9</accession>